<feature type="domain" description="Sushi" evidence="14">
    <location>
        <begin position="974"/>
        <end position="1032"/>
    </location>
</feature>
<organism evidence="16 17">
    <name type="scientific">Geodia barretti</name>
    <name type="common">Barrett's horny sponge</name>
    <dbReference type="NCBI Taxonomy" id="519541"/>
    <lineage>
        <taxon>Eukaryota</taxon>
        <taxon>Metazoa</taxon>
        <taxon>Porifera</taxon>
        <taxon>Demospongiae</taxon>
        <taxon>Heteroscleromorpha</taxon>
        <taxon>Tetractinellida</taxon>
        <taxon>Astrophorina</taxon>
        <taxon>Geodiidae</taxon>
        <taxon>Geodia</taxon>
    </lineage>
</organism>
<dbReference type="Gene3D" id="2.10.50.10">
    <property type="entry name" value="Tumor Necrosis Factor Receptor, subunit A, domain 2"/>
    <property type="match status" value="2"/>
</dbReference>
<dbReference type="InterPro" id="IPR001090">
    <property type="entry name" value="Ephrin_rcpt_lig-bd_dom"/>
</dbReference>
<feature type="signal peptide" evidence="12">
    <location>
        <begin position="1"/>
        <end position="19"/>
    </location>
</feature>
<dbReference type="Pfam" id="PF01404">
    <property type="entry name" value="Ephrin_lbd"/>
    <property type="match status" value="2"/>
</dbReference>
<dbReference type="Gene3D" id="2.60.120.260">
    <property type="entry name" value="Galactose-binding domain-like"/>
    <property type="match status" value="2"/>
</dbReference>
<feature type="disulfide bond" evidence="9">
    <location>
        <begin position="268"/>
        <end position="295"/>
    </location>
</feature>
<evidence type="ECO:0000313" key="16">
    <source>
        <dbReference type="EMBL" id="CAI8024181.1"/>
    </source>
</evidence>
<dbReference type="SMART" id="SM00032">
    <property type="entry name" value="CCP"/>
    <property type="match status" value="3"/>
</dbReference>
<feature type="disulfide bond" evidence="9">
    <location>
        <begin position="1003"/>
        <end position="1030"/>
    </location>
</feature>
<dbReference type="InterPro" id="IPR050449">
    <property type="entry name" value="Ephrin_rcpt_TKs"/>
</dbReference>
<dbReference type="InterPro" id="IPR003961">
    <property type="entry name" value="FN3_dom"/>
</dbReference>
<dbReference type="PROSITE" id="PS50853">
    <property type="entry name" value="FN3"/>
    <property type="match status" value="2"/>
</dbReference>
<dbReference type="PROSITE" id="PS50923">
    <property type="entry name" value="SUSHI"/>
    <property type="match status" value="2"/>
</dbReference>
<evidence type="ECO:0000256" key="8">
    <source>
        <dbReference type="ARBA" id="ARBA00023170"/>
    </source>
</evidence>
<dbReference type="GO" id="GO:0005005">
    <property type="term" value="F:transmembrane-ephrin receptor activity"/>
    <property type="evidence" value="ECO:0007669"/>
    <property type="project" value="TreeGrafter"/>
</dbReference>
<dbReference type="Proteomes" id="UP001174909">
    <property type="component" value="Unassembled WGS sequence"/>
</dbReference>
<dbReference type="PANTHER" id="PTHR46877:SF14">
    <property type="entry name" value="RECEPTOR PROTEIN-TYROSINE KINASE"/>
    <property type="match status" value="1"/>
</dbReference>
<comment type="caution">
    <text evidence="16">The sequence shown here is derived from an EMBL/GenBank/DDBJ whole genome shotgun (WGS) entry which is preliminary data.</text>
</comment>
<evidence type="ECO:0000256" key="1">
    <source>
        <dbReference type="ARBA" id="ARBA00004167"/>
    </source>
</evidence>
<evidence type="ECO:0000256" key="12">
    <source>
        <dbReference type="SAM" id="SignalP"/>
    </source>
</evidence>
<feature type="domain" description="Fibronectin type-III" evidence="13">
    <location>
        <begin position="375"/>
        <end position="479"/>
    </location>
</feature>
<dbReference type="SUPFAM" id="SSF57184">
    <property type="entry name" value="Growth factor receptor domain"/>
    <property type="match status" value="2"/>
</dbReference>
<evidence type="ECO:0000256" key="3">
    <source>
        <dbReference type="ARBA" id="ARBA00022741"/>
    </source>
</evidence>
<feature type="region of interest" description="Disordered" evidence="10">
    <location>
        <begin position="1102"/>
        <end position="1131"/>
    </location>
</feature>
<feature type="domain" description="Fibronectin type-III" evidence="13">
    <location>
        <begin position="1112"/>
        <end position="1209"/>
    </location>
</feature>
<feature type="domain" description="Eph LBD" evidence="15">
    <location>
        <begin position="43"/>
        <end position="246"/>
    </location>
</feature>
<sequence length="1485" mass="161887">MKPSLVFALFCVHLSLCWAQAPGDEDARCTTDHSNPPQYPDNETNLMDSYSYENLLPGNGTGNSPIATAVWNDFSFDGNDVTPETLSPTYWQQGAGGICRFQTRVCGWRQNGVVVSQNNWLFTQHISSDFDSNIYNYDVTIHVEATYSLQSCRERQGCRQRFNLLHYMTNSQQLPSTSGNGYMNTQNYENFAVPEGPVSSRTYTNTYNFTLPPSSTGFYIAVQDIGSCIALSRLRVYRNNCKSRQLGLVLYPDAPAPVSGSANIDISCVENAVVSGSSEVTCFSNGTWGPETPVCQCKCGYEPNRGATRCNACPADHWSDGTVCRQCPANTRTTQEAACSCPCKDGYFRNNETSTEKRQYESPVDEDFTYGCTKPPSAPSDVLLPATNTSITVEWSAPADLGGRTADLYYQVEISDPDNLGSYIGTVYVPGSTEMRIFTGLRPCTDYCVRVTSENGVSDQDPTSKDSRTATQCIRTEEGWFGPVKDLQCFEQVVVWERPETPRDCELDQYQVIVRKNDMEIKRFRREQSFLVLENTPELRGVSGTLFMEVVAFNEAGPGESICKIRADMNENGETQCTIFGCNECPEQTMTTELVRYPKTTVDEGGECVNVTAACVENAVPLSSSLEVTCCSGGVWQVNKELRCKCIDNYKPTDAGTCIDAAKCPTCPENITASVTQDCTDLILTWSPVDGARQYSVRMHEKGVYIINTTVNNNLYKASLIDSKIKDKTLTLEIAALLGSSNEGTQNNHASISIDTKGADAPHENCIDVGPNARAEFETQLMDSYAHEVLLPESPSTTGAAVWSEFSFDGNDDPMNDKPSWEPITGTSECRRNVQVCGWNREGDRQDNWLFTQHISQGDFDPNTFSYPVEIHVDINFGVANCKGLDEFGGGCNRRFDLYKYETNTSQPSSTEGEGFMNRQNYESFAVENTPGRGPRTTMKNSTFTLPPSSTGFYIAVQDTGSCLTILRMRVYHNNCKSRQDRLVLYPDAPAPVSGSTNISISCVENAVVSRSSEVTCFSNGTWGSQNPVCRCRPGYVTNTTACNACPAGQFRSEEHAECQDCPANTVSPRGAAAVCLCSDGYFRNTETHTHPKALRFVEEATETASNDCTKPPGPPHSLSLSPQQSSITARWSDPADLGGRRDLYYQLEISDPDNLGSYTGTVFLSGSTTSRTISDLRPHTQYCVRVTAHNGVSDQDPGKSELRTTTQCGDTLESEPGPVSNLISIYPIVLWQKPLRPNGVILLYELTLTRNGSTKTPTTNALQTFFAANEESLPEGPGSFTVQVRAINSAGSGESLCQLTVNPDICSAEPQRCTVCEEKTVGLVRYPATAAPQGEGSVAKRVTAECVENAVPLGPSLEVTCSSDGVWGGEEPQCECIDYYIEKASACTAPTDEPPSAPPTQSTNNTTTNNCPEVGGTGGLSKTTTTSCDFPLAAVLITFAATATGMGLLATVVLILVVVGFKRKLRTTATSSNEYSLAPVKTGL</sequence>
<dbReference type="Pfam" id="PF00041">
    <property type="entry name" value="fn3"/>
    <property type="match status" value="2"/>
</dbReference>
<comment type="caution">
    <text evidence="9">Lacks conserved residue(s) required for the propagation of feature annotation.</text>
</comment>
<gene>
    <name evidence="16" type="ORF">GBAR_LOCUS14062</name>
</gene>
<accession>A0AA35S8Q2</accession>
<dbReference type="Gene3D" id="2.60.40.10">
    <property type="entry name" value="Immunoglobulins"/>
    <property type="match status" value="3"/>
</dbReference>
<feature type="region of interest" description="Disordered" evidence="10">
    <location>
        <begin position="1391"/>
        <end position="1414"/>
    </location>
</feature>
<dbReference type="InterPro" id="IPR035976">
    <property type="entry name" value="Sushi/SCR/CCP_sf"/>
</dbReference>
<dbReference type="PANTHER" id="PTHR46877">
    <property type="entry name" value="EPH RECEPTOR A5"/>
    <property type="match status" value="1"/>
</dbReference>
<keyword evidence="4" id="KW-0067">ATP-binding</keyword>
<evidence type="ECO:0000313" key="17">
    <source>
        <dbReference type="Proteomes" id="UP001174909"/>
    </source>
</evidence>
<dbReference type="SUPFAM" id="SSF49785">
    <property type="entry name" value="Galactose-binding domain-like"/>
    <property type="match status" value="2"/>
</dbReference>
<keyword evidence="2 11" id="KW-0812">Transmembrane</keyword>
<keyword evidence="3" id="KW-0547">Nucleotide-binding</keyword>
<dbReference type="SMART" id="SM01411">
    <property type="entry name" value="Ephrin_rec_like"/>
    <property type="match status" value="2"/>
</dbReference>
<evidence type="ECO:0000259" key="13">
    <source>
        <dbReference type="PROSITE" id="PS50853"/>
    </source>
</evidence>
<feature type="chain" id="PRO_5041448106" evidence="12">
    <location>
        <begin position="20"/>
        <end position="1485"/>
    </location>
</feature>
<dbReference type="SMART" id="SM00615">
    <property type="entry name" value="EPH_lbd"/>
    <property type="match status" value="2"/>
</dbReference>
<evidence type="ECO:0000256" key="4">
    <source>
        <dbReference type="ARBA" id="ARBA00022840"/>
    </source>
</evidence>
<feature type="compositionally biased region" description="Low complexity" evidence="10">
    <location>
        <begin position="1117"/>
        <end position="1127"/>
    </location>
</feature>
<dbReference type="InterPro" id="IPR013783">
    <property type="entry name" value="Ig-like_fold"/>
</dbReference>
<dbReference type="SUPFAM" id="SSF49265">
    <property type="entry name" value="Fibronectin type III"/>
    <property type="match status" value="2"/>
</dbReference>
<evidence type="ECO:0000259" key="15">
    <source>
        <dbReference type="PROSITE" id="PS51550"/>
    </source>
</evidence>
<evidence type="ECO:0000256" key="2">
    <source>
        <dbReference type="ARBA" id="ARBA00022692"/>
    </source>
</evidence>
<dbReference type="PROSITE" id="PS51550">
    <property type="entry name" value="EPH_LBD"/>
    <property type="match status" value="2"/>
</dbReference>
<evidence type="ECO:0000256" key="6">
    <source>
        <dbReference type="ARBA" id="ARBA00023136"/>
    </source>
</evidence>
<dbReference type="InterPro" id="IPR008979">
    <property type="entry name" value="Galactose-bd-like_sf"/>
</dbReference>
<keyword evidence="9" id="KW-0768">Sushi</keyword>
<keyword evidence="8 16" id="KW-0675">Receptor</keyword>
<name>A0AA35S8Q2_GEOBA</name>
<dbReference type="InterPro" id="IPR009030">
    <property type="entry name" value="Growth_fac_rcpt_cys_sf"/>
</dbReference>
<dbReference type="GO" id="GO:0005886">
    <property type="term" value="C:plasma membrane"/>
    <property type="evidence" value="ECO:0007669"/>
    <property type="project" value="TreeGrafter"/>
</dbReference>
<keyword evidence="12" id="KW-0732">Signal</keyword>
<evidence type="ECO:0000256" key="9">
    <source>
        <dbReference type="PROSITE-ProRule" id="PRU00302"/>
    </source>
</evidence>
<keyword evidence="7 9" id="KW-1015">Disulfide bond</keyword>
<dbReference type="SMART" id="SM00060">
    <property type="entry name" value="FN3"/>
    <property type="match status" value="4"/>
</dbReference>
<dbReference type="Gene3D" id="2.60.40.1770">
    <property type="entry name" value="ephrin a2 ectodomain"/>
    <property type="match status" value="1"/>
</dbReference>
<comment type="subcellular location">
    <subcellularLocation>
        <location evidence="1">Membrane</location>
        <topology evidence="1">Single-pass membrane protein</topology>
    </subcellularLocation>
</comment>
<protein>
    <submittedName>
        <fullName evidence="16">Ephrin type-A receptor 5</fullName>
    </submittedName>
</protein>
<reference evidence="16" key="1">
    <citation type="submission" date="2023-03" db="EMBL/GenBank/DDBJ databases">
        <authorList>
            <person name="Steffen K."/>
            <person name="Cardenas P."/>
        </authorList>
    </citation>
    <scope>NUCLEOTIDE SEQUENCE</scope>
</reference>
<evidence type="ECO:0000256" key="5">
    <source>
        <dbReference type="ARBA" id="ARBA00022989"/>
    </source>
</evidence>
<dbReference type="EMBL" id="CASHTH010002058">
    <property type="protein sequence ID" value="CAI8024181.1"/>
    <property type="molecule type" value="Genomic_DNA"/>
</dbReference>
<evidence type="ECO:0000256" key="10">
    <source>
        <dbReference type="SAM" id="MobiDB-lite"/>
    </source>
</evidence>
<evidence type="ECO:0000256" key="7">
    <source>
        <dbReference type="ARBA" id="ARBA00023157"/>
    </source>
</evidence>
<feature type="domain" description="Eph LBD" evidence="15">
    <location>
        <begin position="788"/>
        <end position="981"/>
    </location>
</feature>
<keyword evidence="17" id="KW-1185">Reference proteome</keyword>
<evidence type="ECO:0000256" key="11">
    <source>
        <dbReference type="SAM" id="Phobius"/>
    </source>
</evidence>
<dbReference type="InterPro" id="IPR000436">
    <property type="entry name" value="Sushi_SCR_CCP_dom"/>
</dbReference>
<dbReference type="InterPro" id="IPR036116">
    <property type="entry name" value="FN3_sf"/>
</dbReference>
<dbReference type="SUPFAM" id="SSF57535">
    <property type="entry name" value="Complement control module/SCR domain"/>
    <property type="match status" value="1"/>
</dbReference>
<evidence type="ECO:0000259" key="14">
    <source>
        <dbReference type="PROSITE" id="PS50923"/>
    </source>
</evidence>
<dbReference type="GO" id="GO:0005524">
    <property type="term" value="F:ATP binding"/>
    <property type="evidence" value="ECO:0007669"/>
    <property type="project" value="UniProtKB-KW"/>
</dbReference>
<dbReference type="CDD" id="cd00063">
    <property type="entry name" value="FN3"/>
    <property type="match status" value="2"/>
</dbReference>
<keyword evidence="6 11" id="KW-0472">Membrane</keyword>
<feature type="domain" description="Sushi" evidence="14">
    <location>
        <begin position="239"/>
        <end position="297"/>
    </location>
</feature>
<feature type="transmembrane region" description="Helical" evidence="11">
    <location>
        <begin position="1431"/>
        <end position="1460"/>
    </location>
</feature>
<keyword evidence="5 11" id="KW-1133">Transmembrane helix</keyword>
<proteinExistence type="predicted"/>